<sequence>MIFYGLSPEASTALDPALGVGVGRVKGPVWPPSTTPIPGRANDASRRSQIGASYLETNLSTESSTGIITVETWPTSKDYGVREREFVGVRGTGPVVLAEVSRSEIALGGNNMSSAKGRIRVETEPLNPETALVAERELRETPERIKEATVALRELLRGNKTKAQR</sequence>
<accession>A0A7R9HF97</accession>
<evidence type="ECO:0000313" key="1">
    <source>
        <dbReference type="EMBL" id="CAD7419019.1"/>
    </source>
</evidence>
<gene>
    <name evidence="1" type="ORF">TPSB3V08_LOCUS12750</name>
</gene>
<proteinExistence type="predicted"/>
<reference evidence="1" key="1">
    <citation type="submission" date="2020-11" db="EMBL/GenBank/DDBJ databases">
        <authorList>
            <person name="Tran Van P."/>
        </authorList>
    </citation>
    <scope>NUCLEOTIDE SEQUENCE</scope>
</reference>
<dbReference type="EMBL" id="OD019447">
    <property type="protein sequence ID" value="CAD7419019.1"/>
    <property type="molecule type" value="Genomic_DNA"/>
</dbReference>
<organism evidence="1">
    <name type="scientific">Timema poppense</name>
    <name type="common">Walking stick</name>
    <dbReference type="NCBI Taxonomy" id="170557"/>
    <lineage>
        <taxon>Eukaryota</taxon>
        <taxon>Metazoa</taxon>
        <taxon>Ecdysozoa</taxon>
        <taxon>Arthropoda</taxon>
        <taxon>Hexapoda</taxon>
        <taxon>Insecta</taxon>
        <taxon>Pterygota</taxon>
        <taxon>Neoptera</taxon>
        <taxon>Polyneoptera</taxon>
        <taxon>Phasmatodea</taxon>
        <taxon>Timematodea</taxon>
        <taxon>Timematoidea</taxon>
        <taxon>Timematidae</taxon>
        <taxon>Timema</taxon>
    </lineage>
</organism>
<protein>
    <submittedName>
        <fullName evidence="1">Uncharacterized protein</fullName>
    </submittedName>
</protein>
<dbReference type="AlphaFoldDB" id="A0A7R9HF97"/>
<name>A0A7R9HF97_TIMPO</name>